<organism evidence="11 12">
    <name type="scientific">Shouchella clausii</name>
    <name type="common">Alkalihalobacillus clausii</name>
    <dbReference type="NCBI Taxonomy" id="79880"/>
    <lineage>
        <taxon>Bacteria</taxon>
        <taxon>Bacillati</taxon>
        <taxon>Bacillota</taxon>
        <taxon>Bacilli</taxon>
        <taxon>Bacillales</taxon>
        <taxon>Bacillaceae</taxon>
        <taxon>Shouchella</taxon>
    </lineage>
</organism>
<feature type="binding site" evidence="8">
    <location>
        <position position="276"/>
    </location>
    <ligand>
        <name>Mg(2+)</name>
        <dbReference type="ChEBI" id="CHEBI:18420"/>
    </ligand>
</feature>
<dbReference type="GO" id="GO:0046872">
    <property type="term" value="F:metal ion binding"/>
    <property type="evidence" value="ECO:0007669"/>
    <property type="project" value="UniProtKB-KW"/>
</dbReference>
<feature type="binding site" evidence="8">
    <location>
        <position position="323"/>
    </location>
    <ligand>
        <name>Zn(2+)</name>
        <dbReference type="ChEBI" id="CHEBI:29105"/>
        <label>2</label>
    </ligand>
</feature>
<dbReference type="RefSeq" id="WP_095326585.1">
    <property type="nucleotide sequence ID" value="NZ_NPCC01000012.1"/>
</dbReference>
<comment type="cofactor">
    <cofactor evidence="8">
        <name>Zn(2+)</name>
        <dbReference type="ChEBI" id="CHEBI:29105"/>
    </cofactor>
    <text evidence="8">Binds 2 Zn(2+) ions.</text>
</comment>
<keyword evidence="4" id="KW-0378">Hydrolase</keyword>
<dbReference type="Gene3D" id="1.10.1200.140">
    <property type="entry name" value="Alkaline phosphatase, crown domain"/>
    <property type="match status" value="1"/>
</dbReference>
<feature type="binding site" evidence="8">
    <location>
        <position position="148"/>
    </location>
    <ligand>
        <name>Mg(2+)</name>
        <dbReference type="ChEBI" id="CHEBI:18420"/>
    </ligand>
</feature>
<evidence type="ECO:0000256" key="6">
    <source>
        <dbReference type="ARBA" id="ARBA00022842"/>
    </source>
</evidence>
<comment type="cofactor">
    <cofactor evidence="8">
        <name>Mg(2+)</name>
        <dbReference type="ChEBI" id="CHEBI:18420"/>
    </cofactor>
    <text evidence="8">Binds 1 Mg(2+) ion.</text>
</comment>
<evidence type="ECO:0000256" key="5">
    <source>
        <dbReference type="ARBA" id="ARBA00022833"/>
    </source>
</evidence>
<keyword evidence="3 8" id="KW-0479">Metal-binding</keyword>
<dbReference type="Pfam" id="PF00245">
    <property type="entry name" value="Alk_phosphatase"/>
    <property type="match status" value="1"/>
</dbReference>
<feature type="chain" id="PRO_5012605493" description="Alkaline phosphatase" evidence="10">
    <location>
        <begin position="28"/>
        <end position="446"/>
    </location>
</feature>
<dbReference type="InterPro" id="IPR018299">
    <property type="entry name" value="Alkaline_phosphatase_AS"/>
</dbReference>
<evidence type="ECO:0000256" key="2">
    <source>
        <dbReference type="ARBA" id="ARBA00022553"/>
    </source>
</evidence>
<evidence type="ECO:0000256" key="3">
    <source>
        <dbReference type="ARBA" id="ARBA00022723"/>
    </source>
</evidence>
<feature type="signal peptide" evidence="10">
    <location>
        <begin position="1"/>
        <end position="27"/>
    </location>
</feature>
<sequence length="446" mass="47633">MKRSKKLAVAGLVGIVCLGATYTAAFASDSGEVGEEGNQPSSGQAKNVIFLIPDGFSQGYTNNYRLYKEDGEPIWDERNMLRAFVQTHSANAEVTDSAAAGTALATGEKTNNGMIGVTPAGQTLPTILDSAKENGKRTGLVATSTITHATPAAFAVSVESRNSYTEIASQMVANDHIDLMLGGGRTEFVPEDQGGIREDGVDLISEAEEKGFAFVETARQLANWNGEEDRLLGLFAEEALSPAANKRTDEPSLGEMTEKAIEFLSKEDNGFFLMVEGSQIDWAGHANDAYYAMTDTAAFEEAVEAAVDFADENGETLVVMVGDHDTGGMAVHASEEGDPSKLHGVSALGSDMAAEVERNYSNLKEVLETYTNFEWTEEELDQLKESDSLELAINTAISEKAGVAWSSLDHTGIDVPLYAYGAGAERFTGTIDNTEVPKMMKAALGI</sequence>
<dbReference type="Proteomes" id="UP000216207">
    <property type="component" value="Unassembled WGS sequence"/>
</dbReference>
<keyword evidence="2" id="KW-0597">Phosphoprotein</keyword>
<feature type="binding site" evidence="8">
    <location>
        <position position="54"/>
    </location>
    <ligand>
        <name>Mg(2+)</name>
        <dbReference type="ChEBI" id="CHEBI:18420"/>
    </ligand>
</feature>
<evidence type="ECO:0000256" key="7">
    <source>
        <dbReference type="PIRSR" id="PIRSR601952-1"/>
    </source>
</evidence>
<name>A0A268P0H8_SHOCL</name>
<evidence type="ECO:0000256" key="4">
    <source>
        <dbReference type="ARBA" id="ARBA00022801"/>
    </source>
</evidence>
<dbReference type="SUPFAM" id="SSF53649">
    <property type="entry name" value="Alkaline phosphatase-like"/>
    <property type="match status" value="1"/>
</dbReference>
<evidence type="ECO:0000256" key="8">
    <source>
        <dbReference type="PIRSR" id="PIRSR601952-2"/>
    </source>
</evidence>
<evidence type="ECO:0000256" key="9">
    <source>
        <dbReference type="RuleBase" id="RU003946"/>
    </source>
</evidence>
<accession>A0A268P0H8</accession>
<proteinExistence type="inferred from homology"/>
<gene>
    <name evidence="11" type="ORF">CHH72_10460</name>
</gene>
<dbReference type="CDD" id="cd16012">
    <property type="entry name" value="ALP"/>
    <property type="match status" value="1"/>
</dbReference>
<protein>
    <recommendedName>
        <fullName evidence="13">Alkaline phosphatase</fullName>
    </recommendedName>
</protein>
<evidence type="ECO:0000313" key="11">
    <source>
        <dbReference type="EMBL" id="PAE88790.1"/>
    </source>
</evidence>
<feature type="binding site" evidence="8">
    <location>
        <position position="285"/>
    </location>
    <ligand>
        <name>Zn(2+)</name>
        <dbReference type="ChEBI" id="CHEBI:29105"/>
        <label>2</label>
    </ligand>
</feature>
<evidence type="ECO:0000256" key="10">
    <source>
        <dbReference type="SAM" id="SignalP"/>
    </source>
</evidence>
<dbReference type="GO" id="GO:0004035">
    <property type="term" value="F:alkaline phosphatase activity"/>
    <property type="evidence" value="ECO:0007669"/>
    <property type="project" value="TreeGrafter"/>
</dbReference>
<reference evidence="11 12" key="1">
    <citation type="submission" date="2017-07" db="EMBL/GenBank/DDBJ databases">
        <title>Isolation and whole genome analysis of endospore-forming bacteria from heroin.</title>
        <authorList>
            <person name="Kalinowski J."/>
            <person name="Ahrens B."/>
            <person name="Al-Dilaimi A."/>
            <person name="Winkler A."/>
            <person name="Wibberg D."/>
            <person name="Schleenbecker U."/>
            <person name="Ruckert C."/>
            <person name="Wolfel R."/>
            <person name="Grass G."/>
        </authorList>
    </citation>
    <scope>NUCLEOTIDE SEQUENCE [LARGE SCALE GENOMIC DNA]</scope>
    <source>
        <strain evidence="11 12">7539</strain>
    </source>
</reference>
<dbReference type="InterPro" id="IPR042085">
    <property type="entry name" value="Ap_crown"/>
</dbReference>
<comment type="caution">
    <text evidence="11">The sequence shown here is derived from an EMBL/GenBank/DDBJ whole genome shotgun (WGS) entry which is preliminary data.</text>
</comment>
<dbReference type="AlphaFoldDB" id="A0A268P0H8"/>
<dbReference type="PRINTS" id="PR00113">
    <property type="entry name" value="ALKPHPHTASE"/>
</dbReference>
<evidence type="ECO:0000256" key="1">
    <source>
        <dbReference type="ARBA" id="ARBA00005984"/>
    </source>
</evidence>
<feature type="binding site" evidence="8">
    <location>
        <position position="150"/>
    </location>
    <ligand>
        <name>Mg(2+)</name>
        <dbReference type="ChEBI" id="CHEBI:18420"/>
    </ligand>
</feature>
<keyword evidence="6 8" id="KW-0460">Magnesium</keyword>
<dbReference type="Gene3D" id="3.40.720.10">
    <property type="entry name" value="Alkaline Phosphatase, subunit A"/>
    <property type="match status" value="1"/>
</dbReference>
<dbReference type="PANTHER" id="PTHR11596:SF5">
    <property type="entry name" value="ALKALINE PHOSPHATASE"/>
    <property type="match status" value="1"/>
</dbReference>
<dbReference type="SMART" id="SM00098">
    <property type="entry name" value="alkPPc"/>
    <property type="match status" value="1"/>
</dbReference>
<feature type="active site" description="Phosphoserine intermediate" evidence="7">
    <location>
        <position position="97"/>
    </location>
</feature>
<dbReference type="PANTHER" id="PTHR11596">
    <property type="entry name" value="ALKALINE PHOSPHATASE"/>
    <property type="match status" value="1"/>
</dbReference>
<feature type="binding site" evidence="8">
    <location>
        <position position="281"/>
    </location>
    <ligand>
        <name>Zn(2+)</name>
        <dbReference type="ChEBI" id="CHEBI:29105"/>
        <label>2</label>
    </ligand>
</feature>
<feature type="binding site" evidence="8">
    <location>
        <position position="54"/>
    </location>
    <ligand>
        <name>Zn(2+)</name>
        <dbReference type="ChEBI" id="CHEBI:29105"/>
        <label>2</label>
    </ligand>
</feature>
<feature type="binding site" evidence="8">
    <location>
        <position position="410"/>
    </location>
    <ligand>
        <name>Zn(2+)</name>
        <dbReference type="ChEBI" id="CHEBI:29105"/>
        <label>2</label>
    </ligand>
</feature>
<dbReference type="InterPro" id="IPR017850">
    <property type="entry name" value="Alkaline_phosphatase_core_sf"/>
</dbReference>
<feature type="binding site" evidence="8">
    <location>
        <position position="324"/>
    </location>
    <ligand>
        <name>Zn(2+)</name>
        <dbReference type="ChEBI" id="CHEBI:29105"/>
        <label>2</label>
    </ligand>
</feature>
<evidence type="ECO:0000313" key="12">
    <source>
        <dbReference type="Proteomes" id="UP000216207"/>
    </source>
</evidence>
<comment type="similarity">
    <text evidence="1 9">Belongs to the alkaline phosphatase family.</text>
</comment>
<dbReference type="EMBL" id="NPCC01000012">
    <property type="protein sequence ID" value="PAE88790.1"/>
    <property type="molecule type" value="Genomic_DNA"/>
</dbReference>
<dbReference type="InterPro" id="IPR001952">
    <property type="entry name" value="Alkaline_phosphatase"/>
</dbReference>
<dbReference type="PROSITE" id="PS00123">
    <property type="entry name" value="ALKALINE_PHOSPHATASE"/>
    <property type="match status" value="1"/>
</dbReference>
<keyword evidence="10" id="KW-0732">Signal</keyword>
<evidence type="ECO:0008006" key="13">
    <source>
        <dbReference type="Google" id="ProtNLM"/>
    </source>
</evidence>
<keyword evidence="5 8" id="KW-0862">Zinc</keyword>